<comment type="caution">
    <text evidence="2">The sequence shown here is derived from an EMBL/GenBank/DDBJ whole genome shotgun (WGS) entry which is preliminary data.</text>
</comment>
<name>A0ABW1I148_9PSEU</name>
<evidence type="ECO:0000256" key="1">
    <source>
        <dbReference type="SAM" id="MobiDB-lite"/>
    </source>
</evidence>
<evidence type="ECO:0000313" key="3">
    <source>
        <dbReference type="Proteomes" id="UP001596119"/>
    </source>
</evidence>
<protein>
    <submittedName>
        <fullName evidence="2">Uncharacterized protein</fullName>
    </submittedName>
</protein>
<proteinExistence type="predicted"/>
<sequence>MADDRAGTDDAERRRRRTDRLRAEGARVAGEVADLAEQRIETEEAVAVVFERIARLRPDDAERLRGVAAHARDTARQEREHVERWRRYSRKPDEPQGENRPADPS</sequence>
<reference evidence="3" key="1">
    <citation type="journal article" date="2019" name="Int. J. Syst. Evol. Microbiol.">
        <title>The Global Catalogue of Microorganisms (GCM) 10K type strain sequencing project: providing services to taxonomists for standard genome sequencing and annotation.</title>
        <authorList>
            <consortium name="The Broad Institute Genomics Platform"/>
            <consortium name="The Broad Institute Genome Sequencing Center for Infectious Disease"/>
            <person name="Wu L."/>
            <person name="Ma J."/>
        </authorList>
    </citation>
    <scope>NUCLEOTIDE SEQUENCE [LARGE SCALE GENOMIC DNA]</scope>
    <source>
        <strain evidence="3">CGMCC 4.7397</strain>
    </source>
</reference>
<dbReference type="EMBL" id="JBHSQK010000007">
    <property type="protein sequence ID" value="MFC5947421.1"/>
    <property type="molecule type" value="Genomic_DNA"/>
</dbReference>
<feature type="region of interest" description="Disordered" evidence="1">
    <location>
        <begin position="1"/>
        <end position="20"/>
    </location>
</feature>
<gene>
    <name evidence="2" type="ORF">ACFQH9_03905</name>
</gene>
<feature type="region of interest" description="Disordered" evidence="1">
    <location>
        <begin position="67"/>
        <end position="105"/>
    </location>
</feature>
<feature type="compositionally biased region" description="Basic and acidic residues" evidence="1">
    <location>
        <begin position="67"/>
        <end position="94"/>
    </location>
</feature>
<organism evidence="2 3">
    <name type="scientific">Pseudonocardia lutea</name>
    <dbReference type="NCBI Taxonomy" id="2172015"/>
    <lineage>
        <taxon>Bacteria</taxon>
        <taxon>Bacillati</taxon>
        <taxon>Actinomycetota</taxon>
        <taxon>Actinomycetes</taxon>
        <taxon>Pseudonocardiales</taxon>
        <taxon>Pseudonocardiaceae</taxon>
        <taxon>Pseudonocardia</taxon>
    </lineage>
</organism>
<accession>A0ABW1I148</accession>
<dbReference type="Proteomes" id="UP001596119">
    <property type="component" value="Unassembled WGS sequence"/>
</dbReference>
<keyword evidence="3" id="KW-1185">Reference proteome</keyword>
<evidence type="ECO:0000313" key="2">
    <source>
        <dbReference type="EMBL" id="MFC5947421.1"/>
    </source>
</evidence>
<feature type="compositionally biased region" description="Basic and acidic residues" evidence="1">
    <location>
        <begin position="1"/>
        <end position="13"/>
    </location>
</feature>
<dbReference type="RefSeq" id="WP_379564260.1">
    <property type="nucleotide sequence ID" value="NZ_JBHSQK010000007.1"/>
</dbReference>